<dbReference type="AlphaFoldDB" id="A0A645DG38"/>
<organism evidence="1">
    <name type="scientific">bioreactor metagenome</name>
    <dbReference type="NCBI Taxonomy" id="1076179"/>
    <lineage>
        <taxon>unclassified sequences</taxon>
        <taxon>metagenomes</taxon>
        <taxon>ecological metagenomes</taxon>
    </lineage>
</organism>
<dbReference type="EMBL" id="VSSQ01035890">
    <property type="protein sequence ID" value="MPM88237.1"/>
    <property type="molecule type" value="Genomic_DNA"/>
</dbReference>
<gene>
    <name evidence="1" type="ORF">SDC9_135338</name>
</gene>
<protein>
    <submittedName>
        <fullName evidence="1">Uncharacterized protein</fullName>
    </submittedName>
</protein>
<accession>A0A645DG38</accession>
<comment type="caution">
    <text evidence="1">The sequence shown here is derived from an EMBL/GenBank/DDBJ whole genome shotgun (WGS) entry which is preliminary data.</text>
</comment>
<dbReference type="PROSITE" id="PS51257">
    <property type="entry name" value="PROKAR_LIPOPROTEIN"/>
    <property type="match status" value="1"/>
</dbReference>
<sequence>MNKVKNGLLFVITILACFMITGCDKDEAMEGKVYITFINSSPDIRIAIYSTCNEKVPIYDEVLKDGEVFEYILNAGTYFVEPYSRTFLYNKTGFQILQNKTTHIQYDSSVGKVKQ</sequence>
<proteinExistence type="predicted"/>
<evidence type="ECO:0000313" key="1">
    <source>
        <dbReference type="EMBL" id="MPM88237.1"/>
    </source>
</evidence>
<name>A0A645DG38_9ZZZZ</name>
<reference evidence="1" key="1">
    <citation type="submission" date="2019-08" db="EMBL/GenBank/DDBJ databases">
        <authorList>
            <person name="Kucharzyk K."/>
            <person name="Murdoch R.W."/>
            <person name="Higgins S."/>
            <person name="Loffler F."/>
        </authorList>
    </citation>
    <scope>NUCLEOTIDE SEQUENCE</scope>
</reference>